<dbReference type="Gene3D" id="2.30.40.10">
    <property type="entry name" value="Urease, subunit C, domain 1"/>
    <property type="match status" value="1"/>
</dbReference>
<comment type="caution">
    <text evidence="7">The sequence shown here is derived from an EMBL/GenBank/DDBJ whole genome shotgun (WGS) entry which is preliminary data.</text>
</comment>
<evidence type="ECO:0000256" key="2">
    <source>
        <dbReference type="ARBA" id="ARBA00022723"/>
    </source>
</evidence>
<dbReference type="PANTHER" id="PTHR11113:SF14">
    <property type="entry name" value="N-ACETYLGLUCOSAMINE-6-PHOSPHATE DEACETYLASE"/>
    <property type="match status" value="1"/>
</dbReference>
<organism evidence="7 8">
    <name type="scientific">Nocardia jiangxiensis</name>
    <dbReference type="NCBI Taxonomy" id="282685"/>
    <lineage>
        <taxon>Bacteria</taxon>
        <taxon>Bacillati</taxon>
        <taxon>Actinomycetota</taxon>
        <taxon>Actinomycetes</taxon>
        <taxon>Mycobacteriales</taxon>
        <taxon>Nocardiaceae</taxon>
        <taxon>Nocardia</taxon>
    </lineage>
</organism>
<accession>A0ABW6S6A6</accession>
<dbReference type="SUPFAM" id="SSF51556">
    <property type="entry name" value="Metallo-dependent hydrolases"/>
    <property type="match status" value="1"/>
</dbReference>
<dbReference type="PANTHER" id="PTHR11113">
    <property type="entry name" value="N-ACETYLGLUCOSAMINE-6-PHOSPHATE DEACETYLASE"/>
    <property type="match status" value="1"/>
</dbReference>
<dbReference type="Proteomes" id="UP001601992">
    <property type="component" value="Unassembled WGS sequence"/>
</dbReference>
<dbReference type="InterPro" id="IPR006680">
    <property type="entry name" value="Amidohydro-rel"/>
</dbReference>
<dbReference type="Gene3D" id="3.20.20.140">
    <property type="entry name" value="Metal-dependent hydrolases"/>
    <property type="match status" value="1"/>
</dbReference>
<evidence type="ECO:0000256" key="5">
    <source>
        <dbReference type="PIRNR" id="PIRNR038994"/>
    </source>
</evidence>
<dbReference type="EC" id="3.5.1.25" evidence="7"/>
<comment type="similarity">
    <text evidence="1 5">Belongs to the metallo-dependent hydrolases superfamily. NagA family.</text>
</comment>
<dbReference type="InterPro" id="IPR032466">
    <property type="entry name" value="Metal_Hydrolase"/>
</dbReference>
<evidence type="ECO:0000313" key="8">
    <source>
        <dbReference type="Proteomes" id="UP001601992"/>
    </source>
</evidence>
<keyword evidence="8" id="KW-1185">Reference proteome</keyword>
<proteinExistence type="inferred from homology"/>
<evidence type="ECO:0000259" key="6">
    <source>
        <dbReference type="Pfam" id="PF01979"/>
    </source>
</evidence>
<evidence type="ECO:0000313" key="7">
    <source>
        <dbReference type="EMBL" id="MFF3571779.1"/>
    </source>
</evidence>
<reference evidence="7 8" key="1">
    <citation type="submission" date="2024-10" db="EMBL/GenBank/DDBJ databases">
        <title>The Natural Products Discovery Center: Release of the First 8490 Sequenced Strains for Exploring Actinobacteria Biosynthetic Diversity.</title>
        <authorList>
            <person name="Kalkreuter E."/>
            <person name="Kautsar S.A."/>
            <person name="Yang D."/>
            <person name="Bader C.D."/>
            <person name="Teijaro C.N."/>
            <person name="Fluegel L."/>
            <person name="Davis C.M."/>
            <person name="Simpson J.R."/>
            <person name="Lauterbach L."/>
            <person name="Steele A.D."/>
            <person name="Gui C."/>
            <person name="Meng S."/>
            <person name="Li G."/>
            <person name="Viehrig K."/>
            <person name="Ye F."/>
            <person name="Su P."/>
            <person name="Kiefer A.F."/>
            <person name="Nichols A."/>
            <person name="Cepeda A.J."/>
            <person name="Yan W."/>
            <person name="Fan B."/>
            <person name="Jiang Y."/>
            <person name="Adhikari A."/>
            <person name="Zheng C.-J."/>
            <person name="Schuster L."/>
            <person name="Cowan T.M."/>
            <person name="Smanski M.J."/>
            <person name="Chevrette M.G."/>
            <person name="De Carvalho L.P.S."/>
            <person name="Shen B."/>
        </authorList>
    </citation>
    <scope>NUCLEOTIDE SEQUENCE [LARGE SCALE GENOMIC DNA]</scope>
    <source>
        <strain evidence="7 8">NPDC002593</strain>
    </source>
</reference>
<name>A0ABW6S6A6_9NOCA</name>
<dbReference type="GO" id="GO:0008448">
    <property type="term" value="F:N-acetylglucosamine-6-phosphate deacetylase activity"/>
    <property type="evidence" value="ECO:0007669"/>
    <property type="project" value="UniProtKB-EC"/>
</dbReference>
<evidence type="ECO:0000256" key="1">
    <source>
        <dbReference type="ARBA" id="ARBA00010716"/>
    </source>
</evidence>
<evidence type="ECO:0000256" key="4">
    <source>
        <dbReference type="ARBA" id="ARBA00023277"/>
    </source>
</evidence>
<keyword evidence="4 5" id="KW-0119">Carbohydrate metabolism</keyword>
<gene>
    <name evidence="7" type="ORF">ACFYXQ_28770</name>
</gene>
<dbReference type="InterPro" id="IPR011059">
    <property type="entry name" value="Metal-dep_hydrolase_composite"/>
</dbReference>
<dbReference type="Pfam" id="PF01979">
    <property type="entry name" value="Amidohydro_1"/>
    <property type="match status" value="1"/>
</dbReference>
<keyword evidence="2" id="KW-0479">Metal-binding</keyword>
<sequence>MNREPQTRLRGRIVAASNSFDDGVVTFRDERIVAVESFASWSAAHPDISPPPFDGTVIPGLVDIHNHGGFGHRFDTTDPDEARAAAQYHLRNGTTTVLAGIVTAPPEEMVAQTAMLSELAAAGVIAGVHAEGPFLSEVRCGAQDPRYLLDPDPALIDRLLAAGGGWLRVMTIAPERAGFRAAVERLVADGVVVALGHSDAQFDEFRNALSPNGFGTLVTHLANGMPALHHRAPGPVAASLVAAAHGDVVVELIGDGVHVDAGFGALAFATAPERVALITDAMQAAGLPDGEYRLGPQAVRVSGGVARVASGSIAGGTSTLLDCLRWAVRECGVALPDAVRAATRTPAAAVGLDDVGDLEPGRYADVLVLDEDMGLRRTLRRGR</sequence>
<dbReference type="InterPro" id="IPR003764">
    <property type="entry name" value="GlcNAc_6-P_deAcase"/>
</dbReference>
<protein>
    <submittedName>
        <fullName evidence="7">N-acetylglucosamine-6-phosphate deacetylase</fullName>
        <ecNumber evidence="7">3.5.1.25</ecNumber>
    </submittedName>
</protein>
<dbReference type="PIRSF" id="PIRSF038994">
    <property type="entry name" value="NagA"/>
    <property type="match status" value="1"/>
</dbReference>
<dbReference type="RefSeq" id="WP_040828464.1">
    <property type="nucleotide sequence ID" value="NZ_JBIAQY010000011.1"/>
</dbReference>
<keyword evidence="3 5" id="KW-0378">Hydrolase</keyword>
<feature type="domain" description="Amidohydrolase-related" evidence="6">
    <location>
        <begin position="56"/>
        <end position="371"/>
    </location>
</feature>
<evidence type="ECO:0000256" key="3">
    <source>
        <dbReference type="ARBA" id="ARBA00022801"/>
    </source>
</evidence>
<dbReference type="EMBL" id="JBIAQY010000011">
    <property type="protein sequence ID" value="MFF3571779.1"/>
    <property type="molecule type" value="Genomic_DNA"/>
</dbReference>
<dbReference type="SUPFAM" id="SSF51338">
    <property type="entry name" value="Composite domain of metallo-dependent hydrolases"/>
    <property type="match status" value="1"/>
</dbReference>